<dbReference type="Proteomes" id="UP000317180">
    <property type="component" value="Unassembled WGS sequence"/>
</dbReference>
<organism evidence="3 4">
    <name type="scientific">Brevibacillus agri</name>
    <dbReference type="NCBI Taxonomy" id="51101"/>
    <lineage>
        <taxon>Bacteria</taxon>
        <taxon>Bacillati</taxon>
        <taxon>Bacillota</taxon>
        <taxon>Bacilli</taxon>
        <taxon>Bacillales</taxon>
        <taxon>Paenibacillaceae</taxon>
        <taxon>Brevibacillus</taxon>
    </lineage>
</organism>
<protein>
    <submittedName>
        <fullName evidence="3">Uncharacterized protein</fullName>
    </submittedName>
</protein>
<name>A0A3M8AUC8_9BACL</name>
<feature type="signal peptide" evidence="1">
    <location>
        <begin position="1"/>
        <end position="20"/>
    </location>
</feature>
<keyword evidence="5" id="KW-1185">Reference proteome</keyword>
<evidence type="ECO:0000256" key="1">
    <source>
        <dbReference type="SAM" id="SignalP"/>
    </source>
</evidence>
<dbReference type="EMBL" id="BJOD01000009">
    <property type="protein sequence ID" value="GED24932.1"/>
    <property type="molecule type" value="Genomic_DNA"/>
</dbReference>
<evidence type="ECO:0000313" key="3">
    <source>
        <dbReference type="EMBL" id="RNB54798.1"/>
    </source>
</evidence>
<dbReference type="RefSeq" id="WP_026558423.1">
    <property type="nucleotide sequence ID" value="NZ_BJOD01000009.1"/>
</dbReference>
<comment type="caution">
    <text evidence="3">The sequence shown here is derived from an EMBL/GenBank/DDBJ whole genome shotgun (WGS) entry which is preliminary data.</text>
</comment>
<feature type="chain" id="PRO_5039104861" evidence="1">
    <location>
        <begin position="21"/>
        <end position="360"/>
    </location>
</feature>
<dbReference type="EMBL" id="RHHN01000038">
    <property type="protein sequence ID" value="RNB54798.1"/>
    <property type="molecule type" value="Genomic_DNA"/>
</dbReference>
<evidence type="ECO:0000313" key="2">
    <source>
        <dbReference type="EMBL" id="GED24932.1"/>
    </source>
</evidence>
<dbReference type="Proteomes" id="UP000276178">
    <property type="component" value="Unassembled WGS sequence"/>
</dbReference>
<accession>A0A3M8AUC8</accession>
<reference evidence="2 5" key="2">
    <citation type="submission" date="2019-06" db="EMBL/GenBank/DDBJ databases">
        <title>Whole genome shotgun sequence of Brevibacillus agri NBRC 15538.</title>
        <authorList>
            <person name="Hosoyama A."/>
            <person name="Uohara A."/>
            <person name="Ohji S."/>
            <person name="Ichikawa N."/>
        </authorList>
    </citation>
    <scope>NUCLEOTIDE SEQUENCE [LARGE SCALE GENOMIC DNA]</scope>
    <source>
        <strain evidence="2 5">NBRC 15538</strain>
    </source>
</reference>
<dbReference type="GeneID" id="82812495"/>
<gene>
    <name evidence="2" type="ORF">BAG01nite_10340</name>
    <name evidence="3" type="ORF">EB820_13445</name>
</gene>
<reference evidence="3 4" key="1">
    <citation type="submission" date="2018-10" db="EMBL/GenBank/DDBJ databases">
        <title>Phylogenomics of Brevibacillus.</title>
        <authorList>
            <person name="Dunlap C."/>
        </authorList>
    </citation>
    <scope>NUCLEOTIDE SEQUENCE [LARGE SCALE GENOMIC DNA]</scope>
    <source>
        <strain evidence="3 4">NRRL NRS 1219</strain>
    </source>
</reference>
<dbReference type="AlphaFoldDB" id="A0A3M8AUC8"/>
<evidence type="ECO:0000313" key="4">
    <source>
        <dbReference type="Proteomes" id="UP000276178"/>
    </source>
</evidence>
<keyword evidence="1" id="KW-0732">Signal</keyword>
<sequence>MRRLLAAFLLVTLLFSVCCAKQPAQAKGKEPITVSVSVSPTSPFHSTLNVRAQHSFVKRLFAAKKVPAFVNPHWVRATLTVKKRQFVYDHDGNLFESNKPLQYLLPTDVHQRIEELVAQVERVHYAKATPWEQVKHTFGRMEYATVIDLETGERFHVQRRAGSRHADVQPLTRTDTQTMKKIYQGKWRWKRRAILVEVNGVYFAASMHGMPHGAGAIAGNDFPGHFCIHFFGSSTHKRKEPDPSHSLMIEKASGSLATTITGATAEELVGYFLTALHEQDNHVLQMTTDGFPLPARLSDVASVRKTEIVIPSDERGPLLSEVHVHLTYFTHDNHERNEEWTFLLRRSTPWDKWRIIAVDL</sequence>
<evidence type="ECO:0000313" key="5">
    <source>
        <dbReference type="Proteomes" id="UP000317180"/>
    </source>
</evidence>
<proteinExistence type="predicted"/>
<dbReference type="OrthoDB" id="529831at2"/>